<accession>A0AAD8A6W3</accession>
<reference evidence="3" key="2">
    <citation type="submission" date="2023-05" db="EMBL/GenBank/DDBJ databases">
        <authorList>
            <person name="Fouks B."/>
        </authorList>
    </citation>
    <scope>NUCLEOTIDE SEQUENCE</scope>
    <source>
        <strain evidence="3">Stay&amp;Tobe</strain>
        <tissue evidence="3">Testes</tissue>
    </source>
</reference>
<dbReference type="Pfam" id="PF16033">
    <property type="entry name" value="DUF4789"/>
    <property type="match status" value="2"/>
</dbReference>
<name>A0AAD8A6W3_DIPPU</name>
<sequence>MWGGGVLLFCIMCLQAAVLPPPWADPVRNPCAAQPGGWQLLFWPLDGQCYRIFQQGPPCPDTMELGPGIKGAAECRCPPGTAQSPRDALCHTLFKRGPCPRGQYFAPVPDKPRKTSISETVRPRWGTCREPDKCLENDNVFWAKDERCYPQHTRGPCPKGELITATGSGGIGECRCKSTGTLGKYYWSPGDSCHEHFTHGPCVEKGTLFLPNGQCGCSPDLPHYYEDTGQCYEIGGIGPCPPGHQFILQENSNHTRAKCTCKEGHVLWSEDGACYRLYTRGPCPPGQFLINSTTCATIPCRQGRLYFPEEETCYKIGTKGPCPQGQIVLFENAVRPSVDGVSYRGMCGCSGPTDDVVQSKCHIAYEQSESDSEKQCDLKAGMVMWNETCHQLYTKGPCSTGQWLVPVREGKQWYEQFGRKKQPKAICECRPGFKPIKTIVRGDIKTGSTIYIEQCQSHSVSIARFLNQNYFTQQ</sequence>
<dbReference type="EMBL" id="JASPKZ010003799">
    <property type="protein sequence ID" value="KAJ9592862.1"/>
    <property type="molecule type" value="Genomic_DNA"/>
</dbReference>
<feature type="domain" description="DUF4789" evidence="2">
    <location>
        <begin position="250"/>
        <end position="301"/>
    </location>
</feature>
<dbReference type="PANTHER" id="PTHR21177:SF7">
    <property type="entry name" value="GH11627P"/>
    <property type="match status" value="1"/>
</dbReference>
<keyword evidence="1" id="KW-0732">Signal</keyword>
<evidence type="ECO:0000256" key="1">
    <source>
        <dbReference type="SAM" id="SignalP"/>
    </source>
</evidence>
<reference evidence="3" key="1">
    <citation type="journal article" date="2023" name="IScience">
        <title>Live-bearing cockroach genome reveals convergent evolutionary mechanisms linked to viviparity in insects and beyond.</title>
        <authorList>
            <person name="Fouks B."/>
            <person name="Harrison M.C."/>
            <person name="Mikhailova A.A."/>
            <person name="Marchal E."/>
            <person name="English S."/>
            <person name="Carruthers M."/>
            <person name="Jennings E.C."/>
            <person name="Chiamaka E.L."/>
            <person name="Frigard R.A."/>
            <person name="Pippel M."/>
            <person name="Attardo G.M."/>
            <person name="Benoit J.B."/>
            <person name="Bornberg-Bauer E."/>
            <person name="Tobe S.S."/>
        </authorList>
    </citation>
    <scope>NUCLEOTIDE SEQUENCE</scope>
    <source>
        <strain evidence="3">Stay&amp;Tobe</strain>
    </source>
</reference>
<feature type="domain" description="DUF4789" evidence="2">
    <location>
        <begin position="58"/>
        <end position="112"/>
    </location>
</feature>
<comment type="caution">
    <text evidence="3">The sequence shown here is derived from an EMBL/GenBank/DDBJ whole genome shotgun (WGS) entry which is preliminary data.</text>
</comment>
<organism evidence="3 4">
    <name type="scientific">Diploptera punctata</name>
    <name type="common">Pacific beetle cockroach</name>
    <dbReference type="NCBI Taxonomy" id="6984"/>
    <lineage>
        <taxon>Eukaryota</taxon>
        <taxon>Metazoa</taxon>
        <taxon>Ecdysozoa</taxon>
        <taxon>Arthropoda</taxon>
        <taxon>Hexapoda</taxon>
        <taxon>Insecta</taxon>
        <taxon>Pterygota</taxon>
        <taxon>Neoptera</taxon>
        <taxon>Polyneoptera</taxon>
        <taxon>Dictyoptera</taxon>
        <taxon>Blattodea</taxon>
        <taxon>Blaberoidea</taxon>
        <taxon>Blaberidae</taxon>
        <taxon>Diplopterinae</taxon>
        <taxon>Diploptera</taxon>
    </lineage>
</organism>
<dbReference type="Proteomes" id="UP001233999">
    <property type="component" value="Unassembled WGS sequence"/>
</dbReference>
<evidence type="ECO:0000259" key="2">
    <source>
        <dbReference type="Pfam" id="PF16033"/>
    </source>
</evidence>
<dbReference type="InterPro" id="IPR031993">
    <property type="entry name" value="DUF4789"/>
</dbReference>
<evidence type="ECO:0000313" key="4">
    <source>
        <dbReference type="Proteomes" id="UP001233999"/>
    </source>
</evidence>
<feature type="signal peptide" evidence="1">
    <location>
        <begin position="1"/>
        <end position="24"/>
    </location>
</feature>
<dbReference type="AlphaFoldDB" id="A0AAD8A6W3"/>
<keyword evidence="4" id="KW-1185">Reference proteome</keyword>
<feature type="chain" id="PRO_5042293289" description="DUF4789 domain-containing protein" evidence="1">
    <location>
        <begin position="25"/>
        <end position="474"/>
    </location>
</feature>
<gene>
    <name evidence="3" type="ORF">L9F63_015440</name>
</gene>
<proteinExistence type="predicted"/>
<dbReference type="PANTHER" id="PTHR21177">
    <property type="entry name" value="IP06524P-RELATED"/>
    <property type="match status" value="1"/>
</dbReference>
<evidence type="ECO:0000313" key="3">
    <source>
        <dbReference type="EMBL" id="KAJ9592862.1"/>
    </source>
</evidence>
<protein>
    <recommendedName>
        <fullName evidence="2">DUF4789 domain-containing protein</fullName>
    </recommendedName>
</protein>